<feature type="transmembrane region" description="Helical" evidence="10">
    <location>
        <begin position="51"/>
        <end position="79"/>
    </location>
</feature>
<comment type="subcellular location">
    <subcellularLocation>
        <location evidence="1">Cell membrane</location>
        <topology evidence="1">Multi-pass membrane protein</topology>
    </subcellularLocation>
</comment>
<dbReference type="EMBL" id="JASPKZ010008371">
    <property type="protein sequence ID" value="KAJ9579865.1"/>
    <property type="molecule type" value="Genomic_DNA"/>
</dbReference>
<evidence type="ECO:0000256" key="6">
    <source>
        <dbReference type="ARBA" id="ARBA00022989"/>
    </source>
</evidence>
<evidence type="ECO:0000313" key="12">
    <source>
        <dbReference type="Proteomes" id="UP001233999"/>
    </source>
</evidence>
<name>A0AAD8E791_DIPPU</name>
<gene>
    <name evidence="11" type="ORF">L9F63_004467</name>
</gene>
<evidence type="ECO:0000256" key="1">
    <source>
        <dbReference type="ARBA" id="ARBA00004651"/>
    </source>
</evidence>
<comment type="caution">
    <text evidence="11">The sequence shown here is derived from an EMBL/GenBank/DDBJ whole genome shotgun (WGS) entry which is preliminary data.</text>
</comment>
<evidence type="ECO:0000256" key="8">
    <source>
        <dbReference type="ARBA" id="ARBA00023170"/>
    </source>
</evidence>
<keyword evidence="3" id="KW-0716">Sensory transduction</keyword>
<evidence type="ECO:0000256" key="3">
    <source>
        <dbReference type="ARBA" id="ARBA00022606"/>
    </source>
</evidence>
<accession>A0AAD8E791</accession>
<evidence type="ECO:0000256" key="9">
    <source>
        <dbReference type="ARBA" id="ARBA00023224"/>
    </source>
</evidence>
<organism evidence="11 12">
    <name type="scientific">Diploptera punctata</name>
    <name type="common">Pacific beetle cockroach</name>
    <dbReference type="NCBI Taxonomy" id="6984"/>
    <lineage>
        <taxon>Eukaryota</taxon>
        <taxon>Metazoa</taxon>
        <taxon>Ecdysozoa</taxon>
        <taxon>Arthropoda</taxon>
        <taxon>Hexapoda</taxon>
        <taxon>Insecta</taxon>
        <taxon>Pterygota</taxon>
        <taxon>Neoptera</taxon>
        <taxon>Polyneoptera</taxon>
        <taxon>Dictyoptera</taxon>
        <taxon>Blattodea</taxon>
        <taxon>Blaberoidea</taxon>
        <taxon>Blaberidae</taxon>
        <taxon>Diplopterinae</taxon>
        <taxon>Diploptera</taxon>
    </lineage>
</organism>
<keyword evidence="12" id="KW-1185">Reference proteome</keyword>
<keyword evidence="6 10" id="KW-1133">Transmembrane helix</keyword>
<reference evidence="11" key="2">
    <citation type="submission" date="2023-05" db="EMBL/GenBank/DDBJ databases">
        <authorList>
            <person name="Fouks B."/>
        </authorList>
    </citation>
    <scope>NUCLEOTIDE SEQUENCE</scope>
    <source>
        <strain evidence="11">Stay&amp;Tobe</strain>
        <tissue evidence="11">Testes</tissue>
    </source>
</reference>
<sequence>MLSSTAYMKAFLHITEDVVDRDSPLKEEAWKKMPFVIYLPIVDVNNVSGRFVILFFQLFLSTALLITAVAVDLTCLALINQVSAQFRYLMALLENMDEEHNEWKLRRKEICGQKPTDLQNFQENIEGEEDEQWYENYLKECIHRHQALLAYVDDLNDLMNLPVFIQIGNVPILVCLTGFNITEKDKSIEQSVMFIAFFSASVYKLFLYCWFGQNLINTSEQVQETVYGCSWYLRRERFKKLVPMMLMRSSRCAKMSASVFFDLSFETFSSFMNTAYSYITLLNQMNESE</sequence>
<reference evidence="11" key="1">
    <citation type="journal article" date="2023" name="IScience">
        <title>Live-bearing cockroach genome reveals convergent evolutionary mechanisms linked to viviparity in insects and beyond.</title>
        <authorList>
            <person name="Fouks B."/>
            <person name="Harrison M.C."/>
            <person name="Mikhailova A.A."/>
            <person name="Marchal E."/>
            <person name="English S."/>
            <person name="Carruthers M."/>
            <person name="Jennings E.C."/>
            <person name="Chiamaka E.L."/>
            <person name="Frigard R.A."/>
            <person name="Pippel M."/>
            <person name="Attardo G.M."/>
            <person name="Benoit J.B."/>
            <person name="Bornberg-Bauer E."/>
            <person name="Tobe S.S."/>
        </authorList>
    </citation>
    <scope>NUCLEOTIDE SEQUENCE</scope>
    <source>
        <strain evidence="11">Stay&amp;Tobe</strain>
    </source>
</reference>
<dbReference type="Pfam" id="PF02949">
    <property type="entry name" value="7tm_6"/>
    <property type="match status" value="1"/>
</dbReference>
<evidence type="ECO:0000256" key="10">
    <source>
        <dbReference type="SAM" id="Phobius"/>
    </source>
</evidence>
<keyword evidence="8" id="KW-0675">Receptor</keyword>
<dbReference type="PANTHER" id="PTHR21137">
    <property type="entry name" value="ODORANT RECEPTOR"/>
    <property type="match status" value="1"/>
</dbReference>
<evidence type="ECO:0008006" key="13">
    <source>
        <dbReference type="Google" id="ProtNLM"/>
    </source>
</evidence>
<feature type="transmembrane region" description="Helical" evidence="10">
    <location>
        <begin position="193"/>
        <end position="213"/>
    </location>
</feature>
<keyword evidence="4 10" id="KW-0812">Transmembrane</keyword>
<keyword evidence="9" id="KW-0807">Transducer</keyword>
<evidence type="ECO:0000256" key="5">
    <source>
        <dbReference type="ARBA" id="ARBA00022725"/>
    </source>
</evidence>
<dbReference type="GO" id="GO:0005549">
    <property type="term" value="F:odorant binding"/>
    <property type="evidence" value="ECO:0007669"/>
    <property type="project" value="InterPro"/>
</dbReference>
<keyword evidence="2" id="KW-1003">Cell membrane</keyword>
<keyword evidence="5" id="KW-0552">Olfaction</keyword>
<dbReference type="InterPro" id="IPR004117">
    <property type="entry name" value="7tm6_olfct_rcpt"/>
</dbReference>
<protein>
    <recommendedName>
        <fullName evidence="13">Odorant receptor</fullName>
    </recommendedName>
</protein>
<keyword evidence="7 10" id="KW-0472">Membrane</keyword>
<proteinExistence type="predicted"/>
<feature type="transmembrane region" description="Helical" evidence="10">
    <location>
        <begin position="163"/>
        <end position="181"/>
    </location>
</feature>
<dbReference type="AlphaFoldDB" id="A0AAD8E791"/>
<dbReference type="GO" id="GO:0004984">
    <property type="term" value="F:olfactory receptor activity"/>
    <property type="evidence" value="ECO:0007669"/>
    <property type="project" value="InterPro"/>
</dbReference>
<evidence type="ECO:0000256" key="7">
    <source>
        <dbReference type="ARBA" id="ARBA00023136"/>
    </source>
</evidence>
<dbReference type="Proteomes" id="UP001233999">
    <property type="component" value="Unassembled WGS sequence"/>
</dbReference>
<dbReference type="GO" id="GO:0007165">
    <property type="term" value="P:signal transduction"/>
    <property type="evidence" value="ECO:0007669"/>
    <property type="project" value="UniProtKB-KW"/>
</dbReference>
<dbReference type="PANTHER" id="PTHR21137:SF35">
    <property type="entry name" value="ODORANT RECEPTOR 19A-RELATED"/>
    <property type="match status" value="1"/>
</dbReference>
<dbReference type="GO" id="GO:0005886">
    <property type="term" value="C:plasma membrane"/>
    <property type="evidence" value="ECO:0007669"/>
    <property type="project" value="UniProtKB-SubCell"/>
</dbReference>
<evidence type="ECO:0000256" key="2">
    <source>
        <dbReference type="ARBA" id="ARBA00022475"/>
    </source>
</evidence>
<evidence type="ECO:0000313" key="11">
    <source>
        <dbReference type="EMBL" id="KAJ9579865.1"/>
    </source>
</evidence>
<evidence type="ECO:0000256" key="4">
    <source>
        <dbReference type="ARBA" id="ARBA00022692"/>
    </source>
</evidence>